<accession>A0ABT6PIW8</accession>
<keyword evidence="3 5" id="KW-1133">Transmembrane helix</keyword>
<dbReference type="Proteomes" id="UP001237595">
    <property type="component" value="Unassembled WGS sequence"/>
</dbReference>
<evidence type="ECO:0000256" key="5">
    <source>
        <dbReference type="SAM" id="Phobius"/>
    </source>
</evidence>
<sequence length="116" mass="11451">MVLVSVIVIVVTAVLNAVSAVVDFAGGRYVVGNAEANGVAREWLPVLGGLKAAGAVGLLGAVLGVPVIGAWAAAGLVLFFVGAVVVHVRAGTWSTIAAPGVFLALAAGSLWFTLTA</sequence>
<comment type="subcellular location">
    <subcellularLocation>
        <location evidence="1">Membrane</location>
        <topology evidence="1">Multi-pass membrane protein</topology>
    </subcellularLocation>
</comment>
<dbReference type="RefSeq" id="WP_281454648.1">
    <property type="nucleotide sequence ID" value="NZ_JASAOF010000002.1"/>
</dbReference>
<evidence type="ECO:0000256" key="2">
    <source>
        <dbReference type="ARBA" id="ARBA00022692"/>
    </source>
</evidence>
<feature type="transmembrane region" description="Helical" evidence="5">
    <location>
        <begin position="70"/>
        <end position="90"/>
    </location>
</feature>
<evidence type="ECO:0000256" key="3">
    <source>
        <dbReference type="ARBA" id="ARBA00022989"/>
    </source>
</evidence>
<keyword evidence="7" id="KW-1185">Reference proteome</keyword>
<dbReference type="EMBL" id="JASAOF010000002">
    <property type="protein sequence ID" value="MDI2027940.1"/>
    <property type="molecule type" value="Genomic_DNA"/>
</dbReference>
<dbReference type="Pfam" id="PF13564">
    <property type="entry name" value="DoxX_2"/>
    <property type="match status" value="1"/>
</dbReference>
<evidence type="ECO:0000313" key="6">
    <source>
        <dbReference type="EMBL" id="MDI2027940.1"/>
    </source>
</evidence>
<comment type="caution">
    <text evidence="6">The sequence shown here is derived from an EMBL/GenBank/DDBJ whole genome shotgun (WGS) entry which is preliminary data.</text>
</comment>
<keyword evidence="4 5" id="KW-0472">Membrane</keyword>
<proteinExistence type="predicted"/>
<reference evidence="6 7" key="1">
    <citation type="submission" date="2023-04" db="EMBL/GenBank/DDBJ databases">
        <title>Draft genome sequence of Saccharopolyspora sp. TS4A08 isolated from sweet potato rhizospheric soil.</title>
        <authorList>
            <person name="Suksaard P."/>
            <person name="Duangmal K."/>
        </authorList>
    </citation>
    <scope>NUCLEOTIDE SEQUENCE [LARGE SCALE GENOMIC DNA]</scope>
    <source>
        <strain evidence="6 7">TS4A08</strain>
    </source>
</reference>
<feature type="transmembrane region" description="Helical" evidence="5">
    <location>
        <begin position="96"/>
        <end position="114"/>
    </location>
</feature>
<evidence type="ECO:0000256" key="4">
    <source>
        <dbReference type="ARBA" id="ARBA00023136"/>
    </source>
</evidence>
<evidence type="ECO:0000313" key="7">
    <source>
        <dbReference type="Proteomes" id="UP001237595"/>
    </source>
</evidence>
<protein>
    <submittedName>
        <fullName evidence="6">DoxX family protein</fullName>
    </submittedName>
</protein>
<keyword evidence="2 5" id="KW-0812">Transmembrane</keyword>
<organism evidence="6 7">
    <name type="scientific">Saccharopolyspora ipomoeae</name>
    <dbReference type="NCBI Taxonomy" id="3042027"/>
    <lineage>
        <taxon>Bacteria</taxon>
        <taxon>Bacillati</taxon>
        <taxon>Actinomycetota</taxon>
        <taxon>Actinomycetes</taxon>
        <taxon>Pseudonocardiales</taxon>
        <taxon>Pseudonocardiaceae</taxon>
        <taxon>Saccharopolyspora</taxon>
    </lineage>
</organism>
<name>A0ABT6PIW8_9PSEU</name>
<dbReference type="InterPro" id="IPR032808">
    <property type="entry name" value="DoxX"/>
</dbReference>
<gene>
    <name evidence="6" type="ORF">QFW96_04940</name>
</gene>
<evidence type="ECO:0000256" key="1">
    <source>
        <dbReference type="ARBA" id="ARBA00004141"/>
    </source>
</evidence>